<dbReference type="InterPro" id="IPR019734">
    <property type="entry name" value="TPR_rpt"/>
</dbReference>
<dbReference type="WBParaSite" id="SSLN_0000833301-mRNA-1">
    <property type="protein sequence ID" value="SSLN_0000833301-mRNA-1"/>
    <property type="gene ID" value="SSLN_0000833301"/>
</dbReference>
<dbReference type="AlphaFoldDB" id="A0A183SUX5"/>
<dbReference type="SUPFAM" id="SSF48452">
    <property type="entry name" value="TPR-like"/>
    <property type="match status" value="1"/>
</dbReference>
<protein>
    <submittedName>
        <fullName evidence="4">AH receptor-interacting protein</fullName>
    </submittedName>
</protein>
<dbReference type="PROSITE" id="PS50005">
    <property type="entry name" value="TPR"/>
    <property type="match status" value="1"/>
</dbReference>
<evidence type="ECO:0000256" key="2">
    <source>
        <dbReference type="ARBA" id="ARBA00022803"/>
    </source>
</evidence>
<keyword evidence="2 3" id="KW-0802">TPR repeat</keyword>
<sequence length="218" mass="24303">LTVVRVDGSRPPACTLVFETVKLTPEQLDFISIFAPVVLPSQARKETWIMTPEEKANTVPSLRKEGNDLYAAGKWFEAAAKYEEALGLLEQLLLREKPGEPEHVRIDLSRVPFRVNLAQCQFKLKDYYGAIKSTTEALASDPSNTKALFRRAMSYSAVGDLDLSESDFRKLVTLAPEVRATVDRELASLAAKRKACKEEERRRLAGKLFSPANDTSVS</sequence>
<dbReference type="InterPro" id="IPR039663">
    <property type="entry name" value="AIP/AIPL1/TTC9"/>
</dbReference>
<evidence type="ECO:0000256" key="3">
    <source>
        <dbReference type="PROSITE-ProRule" id="PRU00339"/>
    </source>
</evidence>
<evidence type="ECO:0000256" key="1">
    <source>
        <dbReference type="ARBA" id="ARBA00022737"/>
    </source>
</evidence>
<dbReference type="SMART" id="SM00028">
    <property type="entry name" value="TPR"/>
    <property type="match status" value="3"/>
</dbReference>
<dbReference type="PANTHER" id="PTHR11242">
    <property type="entry name" value="ARYL HYDROCARBON RECEPTOR INTERACTING PROTEIN RELATED"/>
    <property type="match status" value="1"/>
</dbReference>
<feature type="repeat" description="TPR" evidence="3">
    <location>
        <begin position="145"/>
        <end position="178"/>
    </location>
</feature>
<dbReference type="PANTHER" id="PTHR11242:SF0">
    <property type="entry name" value="TPR_REGION DOMAIN-CONTAINING PROTEIN"/>
    <property type="match status" value="1"/>
</dbReference>
<keyword evidence="1" id="KW-0677">Repeat</keyword>
<dbReference type="Gene3D" id="1.25.40.10">
    <property type="entry name" value="Tetratricopeptide repeat domain"/>
    <property type="match status" value="1"/>
</dbReference>
<proteinExistence type="predicted"/>
<accession>A0A183SUX5</accession>
<organism evidence="4">
    <name type="scientific">Schistocephalus solidus</name>
    <name type="common">Tapeworm</name>
    <dbReference type="NCBI Taxonomy" id="70667"/>
    <lineage>
        <taxon>Eukaryota</taxon>
        <taxon>Metazoa</taxon>
        <taxon>Spiralia</taxon>
        <taxon>Lophotrochozoa</taxon>
        <taxon>Platyhelminthes</taxon>
        <taxon>Cestoda</taxon>
        <taxon>Eucestoda</taxon>
        <taxon>Diphyllobothriidea</taxon>
        <taxon>Diphyllobothriidae</taxon>
        <taxon>Schistocephalus</taxon>
    </lineage>
</organism>
<name>A0A183SUX5_SCHSO</name>
<reference evidence="4" key="1">
    <citation type="submission" date="2016-06" db="UniProtKB">
        <authorList>
            <consortium name="WormBaseParasite"/>
        </authorList>
    </citation>
    <scope>IDENTIFICATION</scope>
</reference>
<evidence type="ECO:0000313" key="4">
    <source>
        <dbReference type="WBParaSite" id="SSLN_0000833301-mRNA-1"/>
    </source>
</evidence>
<dbReference type="Pfam" id="PF13181">
    <property type="entry name" value="TPR_8"/>
    <property type="match status" value="1"/>
</dbReference>
<dbReference type="InterPro" id="IPR011990">
    <property type="entry name" value="TPR-like_helical_dom_sf"/>
</dbReference>